<evidence type="ECO:0000313" key="3">
    <source>
        <dbReference type="Proteomes" id="UP001470230"/>
    </source>
</evidence>
<gene>
    <name evidence="2" type="ORF">M9Y10_023929</name>
</gene>
<accession>A0ABR2KWH3</accession>
<dbReference type="EMBL" id="JAPFFF010000003">
    <property type="protein sequence ID" value="KAK8895463.1"/>
    <property type="molecule type" value="Genomic_DNA"/>
</dbReference>
<keyword evidence="3" id="KW-1185">Reference proteome</keyword>
<protein>
    <submittedName>
        <fullName evidence="2">Uncharacterized protein</fullName>
    </submittedName>
</protein>
<dbReference type="Proteomes" id="UP001470230">
    <property type="component" value="Unassembled WGS sequence"/>
</dbReference>
<evidence type="ECO:0000313" key="2">
    <source>
        <dbReference type="EMBL" id="KAK8895463.1"/>
    </source>
</evidence>
<proteinExistence type="predicted"/>
<name>A0ABR2KWH3_9EUKA</name>
<evidence type="ECO:0000256" key="1">
    <source>
        <dbReference type="SAM" id="MobiDB-lite"/>
    </source>
</evidence>
<organism evidence="2 3">
    <name type="scientific">Tritrichomonas musculus</name>
    <dbReference type="NCBI Taxonomy" id="1915356"/>
    <lineage>
        <taxon>Eukaryota</taxon>
        <taxon>Metamonada</taxon>
        <taxon>Parabasalia</taxon>
        <taxon>Tritrichomonadida</taxon>
        <taxon>Tritrichomonadidae</taxon>
        <taxon>Tritrichomonas</taxon>
    </lineage>
</organism>
<comment type="caution">
    <text evidence="2">The sequence shown here is derived from an EMBL/GenBank/DDBJ whole genome shotgun (WGS) entry which is preliminary data.</text>
</comment>
<feature type="region of interest" description="Disordered" evidence="1">
    <location>
        <begin position="154"/>
        <end position="177"/>
    </location>
</feature>
<feature type="compositionally biased region" description="Low complexity" evidence="1">
    <location>
        <begin position="159"/>
        <end position="177"/>
    </location>
</feature>
<sequence>MQQQPKNYFSPQAANNTTKQQCNQVFQQQSNFTQNSNSSTKQFSDEDLFLPCKYINPYNQQLNSSSSQNQINSVYSQQQSNLVLCHYATDNSQQIQQAASNCSFRDNFCYLQPQASHFETQPQNENFNPQIQSSNFELQPQDVNFLQQPQNLSFEQPPNSSFLSQSQSSSYEQSQNSNILQQPINTSFGQQSQNANFGQQSQNLSFEQQSQNASFEQQPQNTSFCQQPLNSSFEQQSQNTSFEQKQQCLYNSPNVQSFSESESFHISYNNNEFIVNPFCLCKSSLLFDKLIHPYIKDFEQMKSIHLEIFGNKFSNRNMTNFLLLCQNQPTDIQDNEIKEICEIAKMFKAEDIYYTGLDFIRRSIDHNFYVPDNKYDGSDGITYLKIVRENTNEIDEKNKAEDQINKEEVGNGDIATKTEKVDTSKPLVYSLLIELPLLKCPLFRFLYNEKTLFTAKKRDNEVFIAKGDEVHISKKEDHVAYIKQNEASKNNTVSINNMKFTVNYKFFREAFWIDASFPFKNGVEHLTPVKPKYDKKNKKYIFDLSGAYHHKSIDSIRNVVLQSGNGNKNFIVRKVLKYTFEIECDQELDPLIAFTIAISEIIGPYGIYLEKSESKNNSYLNYYCFY</sequence>
<feature type="region of interest" description="Disordered" evidence="1">
    <location>
        <begin position="189"/>
        <end position="227"/>
    </location>
</feature>
<reference evidence="2 3" key="1">
    <citation type="submission" date="2024-04" db="EMBL/GenBank/DDBJ databases">
        <title>Tritrichomonas musculus Genome.</title>
        <authorList>
            <person name="Alves-Ferreira E."/>
            <person name="Grigg M."/>
            <person name="Lorenzi H."/>
            <person name="Galac M."/>
        </authorList>
    </citation>
    <scope>NUCLEOTIDE SEQUENCE [LARGE SCALE GENOMIC DNA]</scope>
    <source>
        <strain evidence="2 3">EAF2021</strain>
    </source>
</reference>